<comment type="pathway">
    <text evidence="4 17">Cofactor biosynthesis; tetrahydrofolylpolyglutamate biosynthesis.</text>
</comment>
<evidence type="ECO:0000313" key="21">
    <source>
        <dbReference type="Proteomes" id="UP000887226"/>
    </source>
</evidence>
<comment type="subcellular location">
    <subcellularLocation>
        <location evidence="3">Cytoplasm</location>
    </subcellularLocation>
    <subcellularLocation>
        <location evidence="1">Mitochondrion inner membrane</location>
    </subcellularLocation>
    <subcellularLocation>
        <location evidence="2">Mitochondrion matrix</location>
    </subcellularLocation>
</comment>
<accession>A0A9P7Z1C7</accession>
<evidence type="ECO:0000256" key="12">
    <source>
        <dbReference type="ARBA" id="ARBA00022840"/>
    </source>
</evidence>
<evidence type="ECO:0000256" key="5">
    <source>
        <dbReference type="ARBA" id="ARBA00008276"/>
    </source>
</evidence>
<evidence type="ECO:0000256" key="3">
    <source>
        <dbReference type="ARBA" id="ARBA00004496"/>
    </source>
</evidence>
<keyword evidence="10 18" id="KW-0547">Nucleotide-binding</keyword>
<keyword evidence="15" id="KW-0472">Membrane</keyword>
<feature type="binding site" evidence="18">
    <location>
        <position position="378"/>
    </location>
    <ligand>
        <name>ATP</name>
        <dbReference type="ChEBI" id="CHEBI:30616"/>
    </ligand>
</feature>
<evidence type="ECO:0000313" key="20">
    <source>
        <dbReference type="EMBL" id="KAG9243758.1"/>
    </source>
</evidence>
<evidence type="ECO:0000256" key="4">
    <source>
        <dbReference type="ARBA" id="ARBA00005150"/>
    </source>
</evidence>
<evidence type="ECO:0000256" key="2">
    <source>
        <dbReference type="ARBA" id="ARBA00004305"/>
    </source>
</evidence>
<evidence type="ECO:0000256" key="14">
    <source>
        <dbReference type="ARBA" id="ARBA00023128"/>
    </source>
</evidence>
<sequence length="603" mass="67466">MTLRYRPALRVCHGMASWQRFGFSRNAFNCYSTRTYDDAINYLNSLQTPHKVITENRAAGIKQNAQGIQDMIKYLSLIGHSVSDLDKLNVVHVAGTKGKGSTCAYVDSILAVYRKKYGFPKKVGLYTSPHLVSVCERIKINSAPISKELFAKYFFEVWDILEAEYDAAIKNGTLTNLPIEKKPGYFKYLTLMCFHIFLKEGVDVAIIETGVGGRFDSTNIVEHPAVTGISSLDIDHTYLLGDTIEKIAWQKAGILKPATPAFSSSQRHSRVALQALRDAGAELGIEVRNAHRYCRRMKDVKLPQPQLNPIVENAGLAVSLAHTVLRKLIAATLDITHPPLIGDDAKTLNADFIEGLEGLVTVGRFDVRREKAVTWYLDGAHNEMSMELVMNWFGSEYTKRWKQPQSRGKAPATRVLIFNQQGDHDATKLLEVVFKTSDRPFSHVIFCPSASQAQSTSQNAFVNHAQDSEAILNLSFQFSLAQTWQSLEAERDTVNKVQPHAKVAVLPSVADALDYARKLTVFPVGVVGTREWVNDHIKSRFNKAWTWCNPRETPITKAQSSSWLEDWQRNGRPLEAHVLITGSIHLVGRAIESLEQSGQAQEK</sequence>
<keyword evidence="21" id="KW-1185">Reference proteome</keyword>
<evidence type="ECO:0000256" key="18">
    <source>
        <dbReference type="PIRSR" id="PIRSR038895-1"/>
    </source>
</evidence>
<evidence type="ECO:0000256" key="16">
    <source>
        <dbReference type="ARBA" id="ARBA00047493"/>
    </source>
</evidence>
<dbReference type="GO" id="GO:0004326">
    <property type="term" value="F:tetrahydrofolylpolyglutamate synthase activity"/>
    <property type="evidence" value="ECO:0007669"/>
    <property type="project" value="UniProtKB-EC"/>
</dbReference>
<dbReference type="GO" id="GO:0006730">
    <property type="term" value="P:one-carbon metabolic process"/>
    <property type="evidence" value="ECO:0007669"/>
    <property type="project" value="UniProtKB-KW"/>
</dbReference>
<dbReference type="InterPro" id="IPR001645">
    <property type="entry name" value="Folylpolyglutamate_synth"/>
</dbReference>
<dbReference type="PANTHER" id="PTHR11136">
    <property type="entry name" value="FOLYLPOLYGLUTAMATE SYNTHASE-RELATED"/>
    <property type="match status" value="1"/>
</dbReference>
<dbReference type="OrthoDB" id="5212574at2759"/>
<comment type="similarity">
    <text evidence="5 17">Belongs to the folylpolyglutamate synthase family.</text>
</comment>
<dbReference type="SUPFAM" id="SSF53244">
    <property type="entry name" value="MurD-like peptide ligases, peptide-binding domain"/>
    <property type="match status" value="1"/>
</dbReference>
<dbReference type="AlphaFoldDB" id="A0A9P7Z1C7"/>
<dbReference type="Proteomes" id="UP000887226">
    <property type="component" value="Unassembled WGS sequence"/>
</dbReference>
<evidence type="ECO:0000256" key="19">
    <source>
        <dbReference type="PIRSR" id="PIRSR038895-2"/>
    </source>
</evidence>
<evidence type="ECO:0000256" key="7">
    <source>
        <dbReference type="ARBA" id="ARBA00022563"/>
    </source>
</evidence>
<comment type="caution">
    <text evidence="20">The sequence shown here is derived from an EMBL/GenBank/DDBJ whole genome shotgun (WGS) entry which is preliminary data.</text>
</comment>
<keyword evidence="11" id="KW-0999">Mitochondrion inner membrane</keyword>
<keyword evidence="14" id="KW-0496">Mitochondrion</keyword>
<dbReference type="PIRSF" id="PIRSF038895">
    <property type="entry name" value="FPGS"/>
    <property type="match status" value="1"/>
</dbReference>
<evidence type="ECO:0000256" key="13">
    <source>
        <dbReference type="ARBA" id="ARBA00022842"/>
    </source>
</evidence>
<comment type="cofactor">
    <cofactor evidence="17">
        <name>a monovalent cation</name>
        <dbReference type="ChEBI" id="CHEBI:60242"/>
    </cofactor>
    <text evidence="17">A monovalent cation.</text>
</comment>
<dbReference type="GO" id="GO:0005759">
    <property type="term" value="C:mitochondrial matrix"/>
    <property type="evidence" value="ECO:0007669"/>
    <property type="project" value="UniProtKB-SubCell"/>
</dbReference>
<gene>
    <name evidence="20" type="ORF">BJ878DRAFT_509245</name>
</gene>
<dbReference type="PROSITE" id="PS01012">
    <property type="entry name" value="FOLYLPOLYGLU_SYNT_2"/>
    <property type="match status" value="1"/>
</dbReference>
<dbReference type="NCBIfam" id="TIGR01499">
    <property type="entry name" value="folC"/>
    <property type="match status" value="1"/>
</dbReference>
<organism evidence="20 21">
    <name type="scientific">Calycina marina</name>
    <dbReference type="NCBI Taxonomy" id="1763456"/>
    <lineage>
        <taxon>Eukaryota</taxon>
        <taxon>Fungi</taxon>
        <taxon>Dikarya</taxon>
        <taxon>Ascomycota</taxon>
        <taxon>Pezizomycotina</taxon>
        <taxon>Leotiomycetes</taxon>
        <taxon>Helotiales</taxon>
        <taxon>Pezizellaceae</taxon>
        <taxon>Calycina</taxon>
    </lineage>
</organism>
<keyword evidence="8 17" id="KW-0436">Ligase</keyword>
<feature type="binding site" evidence="18">
    <location>
        <position position="364"/>
    </location>
    <ligand>
        <name>ATP</name>
        <dbReference type="ChEBI" id="CHEBI:30616"/>
    </ligand>
</feature>
<feature type="binding site" evidence="19">
    <location>
        <position position="128"/>
    </location>
    <ligand>
        <name>Mg(2+)</name>
        <dbReference type="ChEBI" id="CHEBI:18420"/>
        <label>1</label>
    </ligand>
</feature>
<dbReference type="InterPro" id="IPR018109">
    <property type="entry name" value="Folylpolyglutamate_synth_CS"/>
</dbReference>
<proteinExistence type="inferred from homology"/>
<evidence type="ECO:0000256" key="8">
    <source>
        <dbReference type="ARBA" id="ARBA00022598"/>
    </source>
</evidence>
<keyword evidence="9 19" id="KW-0479">Metal-binding</keyword>
<dbReference type="GO" id="GO:0046872">
    <property type="term" value="F:metal ion binding"/>
    <property type="evidence" value="ECO:0007669"/>
    <property type="project" value="UniProtKB-KW"/>
</dbReference>
<evidence type="ECO:0000256" key="6">
    <source>
        <dbReference type="ARBA" id="ARBA00022490"/>
    </source>
</evidence>
<dbReference type="InterPro" id="IPR036565">
    <property type="entry name" value="Mur-like_cat_sf"/>
</dbReference>
<feature type="binding site" evidence="19">
    <location>
        <position position="208"/>
    </location>
    <ligand>
        <name>Mg(2+)</name>
        <dbReference type="ChEBI" id="CHEBI:18420"/>
        <label>1</label>
    </ligand>
</feature>
<dbReference type="PROSITE" id="PS01011">
    <property type="entry name" value="FOLYLPOLYGLU_SYNT_1"/>
    <property type="match status" value="1"/>
</dbReference>
<comment type="function">
    <text evidence="17">Catalyzes conversion of folates to polyglutamate derivatives allowing concentration of folate compounds in the cell and the intracellular retention of these cofactors, which are important substrates for most of the folate-dependent enzymes that are involved in one-carbon transfer reactions involved in purine, pyrimidine and amino acid synthesis.</text>
</comment>
<keyword evidence="7 17" id="KW-0554">One-carbon metabolism</keyword>
<dbReference type="Gene3D" id="3.90.190.20">
    <property type="entry name" value="Mur ligase, C-terminal domain"/>
    <property type="match status" value="1"/>
</dbReference>
<evidence type="ECO:0000256" key="15">
    <source>
        <dbReference type="ARBA" id="ARBA00023136"/>
    </source>
</evidence>
<dbReference type="Gene3D" id="3.40.1190.10">
    <property type="entry name" value="Mur-like, catalytic domain"/>
    <property type="match status" value="1"/>
</dbReference>
<name>A0A9P7Z1C7_9HELO</name>
<reference evidence="20" key="1">
    <citation type="journal article" date="2021" name="IMA Fungus">
        <title>Genomic characterization of three marine fungi, including Emericellopsis atlantica sp. nov. with signatures of a generalist lifestyle and marine biomass degradation.</title>
        <authorList>
            <person name="Hagestad O.C."/>
            <person name="Hou L."/>
            <person name="Andersen J.H."/>
            <person name="Hansen E.H."/>
            <person name="Altermark B."/>
            <person name="Li C."/>
            <person name="Kuhnert E."/>
            <person name="Cox R.J."/>
            <person name="Crous P.W."/>
            <person name="Spatafora J.W."/>
            <person name="Lail K."/>
            <person name="Amirebrahimi M."/>
            <person name="Lipzen A."/>
            <person name="Pangilinan J."/>
            <person name="Andreopoulos W."/>
            <person name="Hayes R.D."/>
            <person name="Ng V."/>
            <person name="Grigoriev I.V."/>
            <person name="Jackson S.A."/>
            <person name="Sutton T.D.S."/>
            <person name="Dobson A.D.W."/>
            <person name="Rama T."/>
        </authorList>
    </citation>
    <scope>NUCLEOTIDE SEQUENCE</scope>
    <source>
        <strain evidence="20">TRa3180A</strain>
    </source>
</reference>
<dbReference type="PANTHER" id="PTHR11136:SF5">
    <property type="entry name" value="FOLYLPOLYGLUTAMATE SYNTHASE, MITOCHONDRIAL"/>
    <property type="match status" value="1"/>
</dbReference>
<dbReference type="SUPFAM" id="SSF53623">
    <property type="entry name" value="MurD-like peptide ligases, catalytic domain"/>
    <property type="match status" value="1"/>
</dbReference>
<feature type="binding site" evidence="19">
    <location>
        <position position="236"/>
    </location>
    <ligand>
        <name>Mg(2+)</name>
        <dbReference type="ChEBI" id="CHEBI:18420"/>
        <label>1</label>
    </ligand>
</feature>
<evidence type="ECO:0000256" key="11">
    <source>
        <dbReference type="ARBA" id="ARBA00022792"/>
    </source>
</evidence>
<evidence type="ECO:0000256" key="1">
    <source>
        <dbReference type="ARBA" id="ARBA00004273"/>
    </source>
</evidence>
<dbReference type="GO" id="GO:0005829">
    <property type="term" value="C:cytosol"/>
    <property type="evidence" value="ECO:0007669"/>
    <property type="project" value="TreeGrafter"/>
</dbReference>
<dbReference type="InterPro" id="IPR023600">
    <property type="entry name" value="Folylpolyglutamate_synth_euk"/>
</dbReference>
<comment type="catalytic activity">
    <reaction evidence="16 17">
        <text>(6S)-5,6,7,8-tetrahydrofolyl-(gamma-L-Glu)(n) + L-glutamate + ATP = (6S)-5,6,7,8-tetrahydrofolyl-(gamma-L-Glu)(n+1) + ADP + phosphate + H(+)</text>
        <dbReference type="Rhea" id="RHEA:10580"/>
        <dbReference type="Rhea" id="RHEA-COMP:14738"/>
        <dbReference type="Rhea" id="RHEA-COMP:14740"/>
        <dbReference type="ChEBI" id="CHEBI:15378"/>
        <dbReference type="ChEBI" id="CHEBI:29985"/>
        <dbReference type="ChEBI" id="CHEBI:30616"/>
        <dbReference type="ChEBI" id="CHEBI:43474"/>
        <dbReference type="ChEBI" id="CHEBI:141005"/>
        <dbReference type="ChEBI" id="CHEBI:456216"/>
        <dbReference type="EC" id="6.3.2.17"/>
    </reaction>
</comment>
<dbReference type="EMBL" id="MU253953">
    <property type="protein sequence ID" value="KAG9243758.1"/>
    <property type="molecule type" value="Genomic_DNA"/>
</dbReference>
<evidence type="ECO:0000256" key="9">
    <source>
        <dbReference type="ARBA" id="ARBA00022723"/>
    </source>
</evidence>
<keyword evidence="12 18" id="KW-0067">ATP-binding</keyword>
<evidence type="ECO:0000256" key="17">
    <source>
        <dbReference type="PIRNR" id="PIRNR038895"/>
    </source>
</evidence>
<dbReference type="EC" id="6.3.2.17" evidence="17"/>
<dbReference type="GO" id="GO:0005524">
    <property type="term" value="F:ATP binding"/>
    <property type="evidence" value="ECO:0007669"/>
    <property type="project" value="UniProtKB-KW"/>
</dbReference>
<dbReference type="GO" id="GO:0005743">
    <property type="term" value="C:mitochondrial inner membrane"/>
    <property type="evidence" value="ECO:0007669"/>
    <property type="project" value="UniProtKB-SubCell"/>
</dbReference>
<keyword evidence="13 19" id="KW-0460">Magnesium</keyword>
<keyword evidence="6" id="KW-0963">Cytoplasm</keyword>
<evidence type="ECO:0000256" key="10">
    <source>
        <dbReference type="ARBA" id="ARBA00022741"/>
    </source>
</evidence>
<protein>
    <recommendedName>
        <fullName evidence="17">Folylpolyglutamate synthase</fullName>
        <ecNumber evidence="17">6.3.2.17</ecNumber>
    </recommendedName>
    <alternativeName>
        <fullName evidence="17">Folylpoly-gamma-glutamate synthetase</fullName>
    </alternativeName>
    <alternativeName>
        <fullName evidence="17">Tetrahydrofolylpolyglutamate synthase</fullName>
    </alternativeName>
</protein>
<dbReference type="InterPro" id="IPR036615">
    <property type="entry name" value="Mur_ligase_C_dom_sf"/>
</dbReference>